<dbReference type="InterPro" id="IPR023339">
    <property type="entry name" value="CVC"/>
</dbReference>
<name>A0A0L0CAX1_LUCCU</name>
<feature type="domain" description="CVC" evidence="10">
    <location>
        <begin position="15"/>
        <end position="66"/>
    </location>
</feature>
<keyword evidence="5" id="KW-0804">Transcription</keyword>
<dbReference type="PROSITE" id="PS50071">
    <property type="entry name" value="HOMEOBOX_2"/>
    <property type="match status" value="1"/>
</dbReference>
<evidence type="ECO:0000313" key="11">
    <source>
        <dbReference type="EMBL" id="KNC29365.1"/>
    </source>
</evidence>
<keyword evidence="8" id="KW-1133">Transmembrane helix</keyword>
<dbReference type="GO" id="GO:1990837">
    <property type="term" value="F:sequence-specific double-stranded DNA binding"/>
    <property type="evidence" value="ECO:0007669"/>
    <property type="project" value="TreeGrafter"/>
</dbReference>
<evidence type="ECO:0000259" key="10">
    <source>
        <dbReference type="PROSITE" id="PS51496"/>
    </source>
</evidence>
<feature type="compositionally biased region" description="Polar residues" evidence="7">
    <location>
        <begin position="145"/>
        <end position="158"/>
    </location>
</feature>
<dbReference type="Proteomes" id="UP000037069">
    <property type="component" value="Unassembled WGS sequence"/>
</dbReference>
<feature type="compositionally biased region" description="Low complexity" evidence="7">
    <location>
        <begin position="122"/>
        <end position="140"/>
    </location>
</feature>
<feature type="region of interest" description="Disordered" evidence="7">
    <location>
        <begin position="70"/>
        <end position="171"/>
    </location>
</feature>
<evidence type="ECO:0000256" key="1">
    <source>
        <dbReference type="ARBA" id="ARBA00004123"/>
    </source>
</evidence>
<comment type="caution">
    <text evidence="11">The sequence shown here is derived from an EMBL/GenBank/DDBJ whole genome shotgun (WGS) entry which is preliminary data.</text>
</comment>
<feature type="domain" description="Homeobox" evidence="9">
    <location>
        <begin position="1"/>
        <end position="13"/>
    </location>
</feature>
<proteinExistence type="inferred from homology"/>
<keyword evidence="6" id="KW-0238">DNA-binding</keyword>
<evidence type="ECO:0000259" key="9">
    <source>
        <dbReference type="PROSITE" id="PS50071"/>
    </source>
</evidence>
<dbReference type="EMBL" id="JRES01000672">
    <property type="protein sequence ID" value="KNC29365.1"/>
    <property type="molecule type" value="Genomic_DNA"/>
</dbReference>
<evidence type="ECO:0000256" key="5">
    <source>
        <dbReference type="ARBA" id="ARBA00023163"/>
    </source>
</evidence>
<evidence type="ECO:0000256" key="2">
    <source>
        <dbReference type="ARBA" id="ARBA00005733"/>
    </source>
</evidence>
<feature type="transmembrane region" description="Helical" evidence="8">
    <location>
        <begin position="268"/>
        <end position="290"/>
    </location>
</feature>
<dbReference type="OrthoDB" id="7913749at2759"/>
<comment type="subcellular location">
    <subcellularLocation>
        <location evidence="1 6">Nucleus</location>
    </subcellularLocation>
</comment>
<feature type="DNA-binding region" description="Homeobox" evidence="6">
    <location>
        <begin position="3"/>
        <end position="14"/>
    </location>
</feature>
<evidence type="ECO:0000256" key="4">
    <source>
        <dbReference type="ARBA" id="ARBA00023015"/>
    </source>
</evidence>
<dbReference type="CDD" id="cd00086">
    <property type="entry name" value="homeodomain"/>
    <property type="match status" value="1"/>
</dbReference>
<dbReference type="PANTHER" id="PTHR46892:SF3">
    <property type="entry name" value="VISUAL SYSTEM HOMEOBOX 2"/>
    <property type="match status" value="1"/>
</dbReference>
<evidence type="ECO:0008006" key="13">
    <source>
        <dbReference type="Google" id="ProtNLM"/>
    </source>
</evidence>
<keyword evidence="8" id="KW-0472">Membrane</keyword>
<feature type="compositionally biased region" description="Low complexity" evidence="7">
    <location>
        <begin position="95"/>
        <end position="113"/>
    </location>
</feature>
<feature type="non-terminal residue" evidence="11">
    <location>
        <position position="1"/>
    </location>
</feature>
<evidence type="ECO:0000256" key="3">
    <source>
        <dbReference type="ARBA" id="ARBA00022473"/>
    </source>
</evidence>
<gene>
    <name evidence="11" type="ORF">FF38_04481</name>
</gene>
<keyword evidence="8" id="KW-0812">Transmembrane</keyword>
<keyword evidence="6" id="KW-0371">Homeobox</keyword>
<reference evidence="11 12" key="1">
    <citation type="journal article" date="2015" name="Nat. Commun.">
        <title>Lucilia cuprina genome unlocks parasitic fly biology to underpin future interventions.</title>
        <authorList>
            <person name="Anstead C.A."/>
            <person name="Korhonen P.K."/>
            <person name="Young N.D."/>
            <person name="Hall R.S."/>
            <person name="Jex A.R."/>
            <person name="Murali S.C."/>
            <person name="Hughes D.S."/>
            <person name="Lee S.F."/>
            <person name="Perry T."/>
            <person name="Stroehlein A.J."/>
            <person name="Ansell B.R."/>
            <person name="Breugelmans B."/>
            <person name="Hofmann A."/>
            <person name="Qu J."/>
            <person name="Dugan S."/>
            <person name="Lee S.L."/>
            <person name="Chao H."/>
            <person name="Dinh H."/>
            <person name="Han Y."/>
            <person name="Doddapaneni H.V."/>
            <person name="Worley K.C."/>
            <person name="Muzny D.M."/>
            <person name="Ioannidis P."/>
            <person name="Waterhouse R.M."/>
            <person name="Zdobnov E.M."/>
            <person name="James P.J."/>
            <person name="Bagnall N.H."/>
            <person name="Kotze A.C."/>
            <person name="Gibbs R.A."/>
            <person name="Richards S."/>
            <person name="Batterham P."/>
            <person name="Gasser R.B."/>
        </authorList>
    </citation>
    <scope>NUCLEOTIDE SEQUENCE [LARGE SCALE GENOMIC DNA]</scope>
    <source>
        <strain evidence="11 12">LS</strain>
        <tissue evidence="11">Full body</tissue>
    </source>
</reference>
<accession>A0A0L0CAX1</accession>
<dbReference type="PANTHER" id="PTHR46892">
    <property type="entry name" value="VISUAL SYSTEM HOMEOBOX 2"/>
    <property type="match status" value="1"/>
</dbReference>
<comment type="similarity">
    <text evidence="2">Belongs to the paired homeobox family.</text>
</comment>
<dbReference type="STRING" id="7375.A0A0L0CAX1"/>
<dbReference type="PROSITE" id="PS51496">
    <property type="entry name" value="CVC"/>
    <property type="match status" value="1"/>
</dbReference>
<dbReference type="InterPro" id="IPR036508">
    <property type="entry name" value="Chitin-bd_dom_sf"/>
</dbReference>
<evidence type="ECO:0000256" key="8">
    <source>
        <dbReference type="SAM" id="Phobius"/>
    </source>
</evidence>
<keyword evidence="3" id="KW-0217">Developmental protein</keyword>
<dbReference type="GO" id="GO:0005634">
    <property type="term" value="C:nucleus"/>
    <property type="evidence" value="ECO:0007669"/>
    <property type="project" value="UniProtKB-SubCell"/>
</dbReference>
<dbReference type="InterPro" id="IPR001356">
    <property type="entry name" value="HD"/>
</dbReference>
<evidence type="ECO:0000313" key="12">
    <source>
        <dbReference type="Proteomes" id="UP000037069"/>
    </source>
</evidence>
<evidence type="ECO:0000256" key="7">
    <source>
        <dbReference type="SAM" id="MobiDB-lite"/>
    </source>
</evidence>
<keyword evidence="4" id="KW-0805">Transcription regulation</keyword>
<sequence>VWFQNRRAKWRKTEKCWGRSTIMAEYGLYGAMVRHSLPLPETILKSAKENESVAPWLLGMHRKSIEAQHTLNNDSGVSDQEENELESSGSKSNEELQQQRQLSSSNESLNVVSPTPTNLPQSLLSPASTPTATSTSSASPHIDLSSPSPNTQQMQQYFSNTSPQQQYTTTQSVAHLPPPAALPALNSSSSGSGVVAVPPPSYHPLLDAANASACAGAASTKDFHMIMNTAVAAAAAVAAHNSAGDLYGTALVQDPDTFSLVIINLINISIYITVIFFTILAFALACVLACDPDGNNQPECTAKNVNVPVRNFWDPTHYWLCKSAGAVAESVRCPDAEGFDSAKGACVPFSQWQWTEPCPPA</sequence>
<keyword evidence="12" id="KW-1185">Reference proteome</keyword>
<feature type="compositionally biased region" description="Low complexity" evidence="7">
    <location>
        <begin position="159"/>
        <end position="171"/>
    </location>
</feature>
<protein>
    <recommendedName>
        <fullName evidence="13">Visual system homeobox 2</fullName>
    </recommendedName>
</protein>
<dbReference type="InterPro" id="IPR052294">
    <property type="entry name" value="VSX_homeobox_regulators"/>
</dbReference>
<dbReference type="AlphaFoldDB" id="A0A0L0CAX1"/>
<dbReference type="GO" id="GO:0006357">
    <property type="term" value="P:regulation of transcription by RNA polymerase II"/>
    <property type="evidence" value="ECO:0007669"/>
    <property type="project" value="TreeGrafter"/>
</dbReference>
<organism evidence="11 12">
    <name type="scientific">Lucilia cuprina</name>
    <name type="common">Green bottle fly</name>
    <name type="synonym">Australian sheep blowfly</name>
    <dbReference type="NCBI Taxonomy" id="7375"/>
    <lineage>
        <taxon>Eukaryota</taxon>
        <taxon>Metazoa</taxon>
        <taxon>Ecdysozoa</taxon>
        <taxon>Arthropoda</taxon>
        <taxon>Hexapoda</taxon>
        <taxon>Insecta</taxon>
        <taxon>Pterygota</taxon>
        <taxon>Neoptera</taxon>
        <taxon>Endopterygota</taxon>
        <taxon>Diptera</taxon>
        <taxon>Brachycera</taxon>
        <taxon>Muscomorpha</taxon>
        <taxon>Oestroidea</taxon>
        <taxon>Calliphoridae</taxon>
        <taxon>Luciliinae</taxon>
        <taxon>Lucilia</taxon>
    </lineage>
</organism>
<dbReference type="SUPFAM" id="SSF57625">
    <property type="entry name" value="Invertebrate chitin-binding proteins"/>
    <property type="match status" value="1"/>
</dbReference>
<evidence type="ECO:0000256" key="6">
    <source>
        <dbReference type="PROSITE-ProRule" id="PRU00108"/>
    </source>
</evidence>
<dbReference type="GO" id="GO:0008061">
    <property type="term" value="F:chitin binding"/>
    <property type="evidence" value="ECO:0007669"/>
    <property type="project" value="InterPro"/>
</dbReference>
<keyword evidence="6" id="KW-0539">Nucleus</keyword>